<protein>
    <submittedName>
        <fullName evidence="2">Uncharacterized protein</fullName>
    </submittedName>
</protein>
<organism evidence="2 3">
    <name type="scientific">Indibacter alkaliphilus (strain CCUG 57479 / KCTC 22604 / LW1)</name>
    <dbReference type="NCBI Taxonomy" id="1189612"/>
    <lineage>
        <taxon>Bacteria</taxon>
        <taxon>Pseudomonadati</taxon>
        <taxon>Bacteroidota</taxon>
        <taxon>Cytophagia</taxon>
        <taxon>Cytophagales</taxon>
        <taxon>Cyclobacteriaceae</taxon>
    </lineage>
</organism>
<gene>
    <name evidence="2" type="ORF">A33Q_4612</name>
</gene>
<reference evidence="2 3" key="1">
    <citation type="journal article" date="2013" name="Genome Announc.">
        <title>Draft Genome Sequence of Indibacter alkaliphilus Strain LW1T, Isolated from Lonar Lake, a Haloalkaline Lake in the Buldana District of Maharashtra, India.</title>
        <authorList>
            <person name="Singh A."/>
            <person name="Kumar Jangir P."/>
            <person name="Sharma R."/>
            <person name="Singh A."/>
            <person name="Kumar Pinnaka A."/>
            <person name="Shivaji S."/>
        </authorList>
    </citation>
    <scope>NUCLEOTIDE SEQUENCE [LARGE SCALE GENOMIC DNA]</scope>
    <source>
        <strain evidence="3">CCUG 57479 / KCTC 22604 / LW1</strain>
    </source>
</reference>
<evidence type="ECO:0000313" key="2">
    <source>
        <dbReference type="EMBL" id="EOZ91544.1"/>
    </source>
</evidence>
<dbReference type="Proteomes" id="UP000006073">
    <property type="component" value="Unassembled WGS sequence"/>
</dbReference>
<keyword evidence="3" id="KW-1185">Reference proteome</keyword>
<feature type="region of interest" description="Disordered" evidence="1">
    <location>
        <begin position="49"/>
        <end position="69"/>
    </location>
</feature>
<evidence type="ECO:0000313" key="3">
    <source>
        <dbReference type="Proteomes" id="UP000006073"/>
    </source>
</evidence>
<comment type="caution">
    <text evidence="2">The sequence shown here is derived from an EMBL/GenBank/DDBJ whole genome shotgun (WGS) entry which is preliminary data.</text>
</comment>
<sequence>MPTKLFSAPSMYKPSKAPWYKTTVRLAGLERETDLPLASVADKRVVLEDSSSGDSELQENKPNKHMNKTAIPINNMNPFIFLEGLFKHWCFDIPWL</sequence>
<proteinExistence type="predicted"/>
<dbReference type="STRING" id="1189612.A33Q_4612"/>
<dbReference type="AlphaFoldDB" id="S2CY92"/>
<evidence type="ECO:0000256" key="1">
    <source>
        <dbReference type="SAM" id="MobiDB-lite"/>
    </source>
</evidence>
<name>S2CY92_INDAL</name>
<accession>S2CY92</accession>
<dbReference type="EMBL" id="ALWO02000054">
    <property type="protein sequence ID" value="EOZ91544.1"/>
    <property type="molecule type" value="Genomic_DNA"/>
</dbReference>